<sequence>MTTPAALPTDLGVFSLAVPPLFAALAPARNVLIAGAGGGFDVYAGLPLALALWRGGTQVHLASLSFSELELIDQDAWSAEHVAAVQPGTTSPDWYFPERTLARWLAAQDLPSTVYAFPPLGVQPLRAAYRHLVEKLDIDAVVLVDGGTDILLHGDESNLGTPVEDVTSLAAVTALDVPIKLVSSLGFGIDAYDGVNHVEVLENLAALDRDGGYLGALSIPGSSREAALYRDAVADAQAATPDRPSIVQGQIAAATSGAFGDVRFTRRTGGGDLFVNPLMAMYFTVDLDKLAARCLYLDRIENTVGRRQVITRIQAFREEFLNTRIPRAFPH</sequence>
<evidence type="ECO:0000313" key="1">
    <source>
        <dbReference type="EMBL" id="TWG17834.1"/>
    </source>
</evidence>
<name>A0A561W1U4_9ACTN</name>
<reference evidence="1 2" key="1">
    <citation type="submission" date="2019-06" db="EMBL/GenBank/DDBJ databases">
        <title>Sequencing the genomes of 1000 actinobacteria strains.</title>
        <authorList>
            <person name="Klenk H.-P."/>
        </authorList>
    </citation>
    <scope>NUCLEOTIDE SEQUENCE [LARGE SCALE GENOMIC DNA]</scope>
    <source>
        <strain evidence="1 2">DSM 45885</strain>
    </source>
</reference>
<comment type="caution">
    <text evidence="1">The sequence shown here is derived from an EMBL/GenBank/DDBJ whole genome shotgun (WGS) entry which is preliminary data.</text>
</comment>
<keyword evidence="2" id="KW-1185">Reference proteome</keyword>
<evidence type="ECO:0008006" key="3">
    <source>
        <dbReference type="Google" id="ProtNLM"/>
    </source>
</evidence>
<dbReference type="AlphaFoldDB" id="A0A561W1U4"/>
<gene>
    <name evidence="1" type="ORF">FHU34_113176</name>
</gene>
<protein>
    <recommendedName>
        <fullName evidence="3">DUF1152 domain-containing protein</fullName>
    </recommendedName>
</protein>
<accession>A0A561W1U4</accession>
<dbReference type="Pfam" id="PF06626">
    <property type="entry name" value="DUF1152"/>
    <property type="match status" value="1"/>
</dbReference>
<dbReference type="InterPro" id="IPR010581">
    <property type="entry name" value="DUF1152"/>
</dbReference>
<organism evidence="1 2">
    <name type="scientific">Micromonospora taraxaci</name>
    <dbReference type="NCBI Taxonomy" id="1316803"/>
    <lineage>
        <taxon>Bacteria</taxon>
        <taxon>Bacillati</taxon>
        <taxon>Actinomycetota</taxon>
        <taxon>Actinomycetes</taxon>
        <taxon>Micromonosporales</taxon>
        <taxon>Micromonosporaceae</taxon>
        <taxon>Micromonospora</taxon>
    </lineage>
</organism>
<proteinExistence type="predicted"/>
<dbReference type="EMBL" id="VIWZ01000001">
    <property type="protein sequence ID" value="TWG17834.1"/>
    <property type="molecule type" value="Genomic_DNA"/>
</dbReference>
<dbReference type="RefSeq" id="WP_244311693.1">
    <property type="nucleotide sequence ID" value="NZ_VIWZ01000001.1"/>
</dbReference>
<dbReference type="GeneID" id="300128728"/>
<evidence type="ECO:0000313" key="2">
    <source>
        <dbReference type="Proteomes" id="UP000317685"/>
    </source>
</evidence>
<dbReference type="Proteomes" id="UP000317685">
    <property type="component" value="Unassembled WGS sequence"/>
</dbReference>